<evidence type="ECO:0000313" key="5">
    <source>
        <dbReference type="Proteomes" id="UP000198284"/>
    </source>
</evidence>
<evidence type="ECO:0000256" key="1">
    <source>
        <dbReference type="SAM" id="Phobius"/>
    </source>
</evidence>
<dbReference type="CDD" id="cd01948">
    <property type="entry name" value="EAL"/>
    <property type="match status" value="1"/>
</dbReference>
<dbReference type="SUPFAM" id="SSF55785">
    <property type="entry name" value="PYP-like sensor domain (PAS domain)"/>
    <property type="match status" value="1"/>
</dbReference>
<keyword evidence="5" id="KW-1185">Reference proteome</keyword>
<dbReference type="Proteomes" id="UP000198284">
    <property type="component" value="Unassembled WGS sequence"/>
</dbReference>
<dbReference type="InterPro" id="IPR029787">
    <property type="entry name" value="Nucleotide_cyclase"/>
</dbReference>
<dbReference type="SMART" id="SM00052">
    <property type="entry name" value="EAL"/>
    <property type="match status" value="1"/>
</dbReference>
<dbReference type="OrthoDB" id="9813903at2"/>
<reference evidence="4 5" key="1">
    <citation type="submission" date="2017-06" db="EMBL/GenBank/DDBJ databases">
        <authorList>
            <person name="Kim H.J."/>
            <person name="Triplett B.A."/>
        </authorList>
    </citation>
    <scope>NUCLEOTIDE SEQUENCE [LARGE SCALE GENOMIC DNA]</scope>
    <source>
        <strain evidence="4 5">U15</strain>
    </source>
</reference>
<dbReference type="AlphaFoldDB" id="A0A239IF28"/>
<dbReference type="InterPro" id="IPR000160">
    <property type="entry name" value="GGDEF_dom"/>
</dbReference>
<dbReference type="InterPro" id="IPR035919">
    <property type="entry name" value="EAL_sf"/>
</dbReference>
<dbReference type="InterPro" id="IPR052155">
    <property type="entry name" value="Biofilm_reg_signaling"/>
</dbReference>
<dbReference type="SUPFAM" id="SSF141868">
    <property type="entry name" value="EAL domain-like"/>
    <property type="match status" value="1"/>
</dbReference>
<gene>
    <name evidence="4" type="ORF">SAMN06265795_10980</name>
</gene>
<dbReference type="Pfam" id="PF00563">
    <property type="entry name" value="EAL"/>
    <property type="match status" value="1"/>
</dbReference>
<dbReference type="Pfam" id="PF00990">
    <property type="entry name" value="GGDEF"/>
    <property type="match status" value="1"/>
</dbReference>
<name>A0A239IF28_9BURK</name>
<keyword evidence="1" id="KW-0472">Membrane</keyword>
<evidence type="ECO:0000259" key="2">
    <source>
        <dbReference type="PROSITE" id="PS50883"/>
    </source>
</evidence>
<evidence type="ECO:0000259" key="3">
    <source>
        <dbReference type="PROSITE" id="PS50887"/>
    </source>
</evidence>
<dbReference type="CDD" id="cd12915">
    <property type="entry name" value="PDC2_DGC_like"/>
    <property type="match status" value="1"/>
</dbReference>
<dbReference type="NCBIfam" id="TIGR00254">
    <property type="entry name" value="GGDEF"/>
    <property type="match status" value="1"/>
</dbReference>
<dbReference type="CDD" id="cd01949">
    <property type="entry name" value="GGDEF"/>
    <property type="match status" value="1"/>
</dbReference>
<proteinExistence type="predicted"/>
<dbReference type="RefSeq" id="WP_089400018.1">
    <property type="nucleotide sequence ID" value="NZ_FZOT01000009.1"/>
</dbReference>
<dbReference type="GO" id="GO:0003824">
    <property type="term" value="F:catalytic activity"/>
    <property type="evidence" value="ECO:0007669"/>
    <property type="project" value="UniProtKB-ARBA"/>
</dbReference>
<organism evidence="4 5">
    <name type="scientific">Noviherbaspirillum humi</name>
    <dbReference type="NCBI Taxonomy" id="1688639"/>
    <lineage>
        <taxon>Bacteria</taxon>
        <taxon>Pseudomonadati</taxon>
        <taxon>Pseudomonadota</taxon>
        <taxon>Betaproteobacteria</taxon>
        <taxon>Burkholderiales</taxon>
        <taxon>Oxalobacteraceae</taxon>
        <taxon>Noviherbaspirillum</taxon>
    </lineage>
</organism>
<dbReference type="PROSITE" id="PS50883">
    <property type="entry name" value="EAL"/>
    <property type="match status" value="1"/>
</dbReference>
<dbReference type="FunFam" id="3.30.70.270:FF:000001">
    <property type="entry name" value="Diguanylate cyclase domain protein"/>
    <property type="match status" value="1"/>
</dbReference>
<sequence length="900" mass="100459">MALHNYFHRLATLCRRCPRHTWIPVLMLFAALACAVLAWTYFLESMRKKEDQAYAETYTRVDGLARSYADRVERTMDVLDRILLHVRYDWNISKGQTKLEGAKEAGVFPADSVLVVSIFDREGRALTSTAVSGDAQFNIADRSYFQFHRDVQQDTLLVSRPMMGRTSEREVIVLSRRLIGDGGRFAGVVIASMRPEFLTANFSEATYGGHGYLGLTGFDHVMRAARIGNANFTPHAPASVAVFTPDPDTPHGATLLDGKQWFADGRSRIVGWHQVEGHPLTALVGLDEEEALARFRAAGEAAAAAAYWATGAFAASALIAAVLLHLLLKRKSESEAARLAYRAATEEGEDGFFINRPLRDKAGNVVDYLVVDCNQHGAEMFQLQRDQLIGKSIGNFYEGRLKSEALMRLNEALHKGIHQSEIRVTRRDRLKAAWINYKAVRSGSDVAVTIRDITESKAHLEELERRGNEDALTGLPNRYWIQNYLPSAMARVRDASSALALLFIDIDGFKDINDALGHAAGDDLLKMIARRLMNHVRPQDHVVRLGGDEYVVLMEQVHGEEEVILVADRVMASFGERFQLSMTQHAIGASIGISLFPRDASDAQELLKHADIAMYEAKKNGKGNYRFFQPHFRDAVLQKLNSEIDIRRAIEHDEFEMHYQPRVDISTMQASSLEALVRWNHPDRGLVSPLEFIPLAEATGLILPLGELIIQKVCRQISEWSTHGNLLLPVSINVSPRQFNESDILFLFRSNLERHGLNPKLVQIEITESVMMQESSRSLDMLPALRDMGIKLCLDDFGTGYSSLSQLQKIQFDVLKIDRSFTSEVEKPEGRALIASMVTMAQALGLKVVAEGVETSGQLQILRELGCDEAQGYYFSKPVPAAKLPGIAADLRRQDRTATG</sequence>
<accession>A0A239IF28</accession>
<protein>
    <submittedName>
        <fullName evidence="4">Diguanylate cyclase (GGDEF) domain-containing protein</fullName>
    </submittedName>
</protein>
<dbReference type="SMART" id="SM00267">
    <property type="entry name" value="GGDEF"/>
    <property type="match status" value="1"/>
</dbReference>
<dbReference type="EMBL" id="FZOT01000009">
    <property type="protein sequence ID" value="SNS92157.1"/>
    <property type="molecule type" value="Genomic_DNA"/>
</dbReference>
<dbReference type="Gene3D" id="3.30.70.270">
    <property type="match status" value="1"/>
</dbReference>
<keyword evidence="1" id="KW-0812">Transmembrane</keyword>
<feature type="transmembrane region" description="Helical" evidence="1">
    <location>
        <begin position="21"/>
        <end position="42"/>
    </location>
</feature>
<dbReference type="Gene3D" id="3.20.20.450">
    <property type="entry name" value="EAL domain"/>
    <property type="match status" value="1"/>
</dbReference>
<dbReference type="InterPro" id="IPR035965">
    <property type="entry name" value="PAS-like_dom_sf"/>
</dbReference>
<dbReference type="Pfam" id="PF13426">
    <property type="entry name" value="PAS_9"/>
    <property type="match status" value="1"/>
</dbReference>
<evidence type="ECO:0000313" key="4">
    <source>
        <dbReference type="EMBL" id="SNS92157.1"/>
    </source>
</evidence>
<dbReference type="InterPro" id="IPR043128">
    <property type="entry name" value="Rev_trsase/Diguanyl_cyclase"/>
</dbReference>
<feature type="domain" description="GGDEF" evidence="3">
    <location>
        <begin position="497"/>
        <end position="630"/>
    </location>
</feature>
<keyword evidence="1" id="KW-1133">Transmembrane helix</keyword>
<dbReference type="Gene3D" id="3.30.450.20">
    <property type="entry name" value="PAS domain"/>
    <property type="match status" value="2"/>
</dbReference>
<dbReference type="PROSITE" id="PS50887">
    <property type="entry name" value="GGDEF"/>
    <property type="match status" value="1"/>
</dbReference>
<dbReference type="PANTHER" id="PTHR44757:SF2">
    <property type="entry name" value="BIOFILM ARCHITECTURE MAINTENANCE PROTEIN MBAA"/>
    <property type="match status" value="1"/>
</dbReference>
<dbReference type="InterPro" id="IPR000014">
    <property type="entry name" value="PAS"/>
</dbReference>
<dbReference type="PANTHER" id="PTHR44757">
    <property type="entry name" value="DIGUANYLATE CYCLASE DGCP"/>
    <property type="match status" value="1"/>
</dbReference>
<dbReference type="CDD" id="cd12914">
    <property type="entry name" value="PDC1_DGC_like"/>
    <property type="match status" value="1"/>
</dbReference>
<feature type="domain" description="EAL" evidence="2">
    <location>
        <begin position="639"/>
        <end position="892"/>
    </location>
</feature>
<dbReference type="InterPro" id="IPR001633">
    <property type="entry name" value="EAL_dom"/>
</dbReference>
<dbReference type="SUPFAM" id="SSF55073">
    <property type="entry name" value="Nucleotide cyclase"/>
    <property type="match status" value="1"/>
</dbReference>